<evidence type="ECO:0000259" key="2">
    <source>
        <dbReference type="Pfam" id="PF13568"/>
    </source>
</evidence>
<feature type="domain" description="Outer membrane protein beta-barrel" evidence="2">
    <location>
        <begin position="16"/>
        <end position="177"/>
    </location>
</feature>
<reference evidence="4" key="1">
    <citation type="journal article" date="2019" name="Int. J. Syst. Evol. Microbiol.">
        <title>The Global Catalogue of Microorganisms (GCM) 10K type strain sequencing project: providing services to taxonomists for standard genome sequencing and annotation.</title>
        <authorList>
            <consortium name="The Broad Institute Genomics Platform"/>
            <consortium name="The Broad Institute Genome Sequencing Center for Infectious Disease"/>
            <person name="Wu L."/>
            <person name="Ma J."/>
        </authorList>
    </citation>
    <scope>NUCLEOTIDE SEQUENCE [LARGE SCALE GENOMIC DNA]</scope>
    <source>
        <strain evidence="4">JCM 18326</strain>
    </source>
</reference>
<evidence type="ECO:0000313" key="3">
    <source>
        <dbReference type="EMBL" id="GAA4823285.1"/>
    </source>
</evidence>
<sequence length="206" mass="22752">MKKLVLLLTLLTAVGFAQAQVKFGIKGGASAYKLAFDDIDNTFSSLTEGGRNTGWHAGFQLQFKMPVIGIYVQPEAYYNSVKGELDFNGNISEVDTKRIDVPVMFGWRLGLFDLIAIRPHIGPVLRIKLEDGYDEFEDLIGGEVDTNGGTLGYQAGLGLDLLKFTFDARYEGALSKEAESITGALGNTNDFDPRSNQWIFSLGYWF</sequence>
<name>A0ABP9D1F3_9BACT</name>
<comment type="caution">
    <text evidence="3">The sequence shown here is derived from an EMBL/GenBank/DDBJ whole genome shotgun (WGS) entry which is preliminary data.</text>
</comment>
<keyword evidence="1" id="KW-0732">Signal</keyword>
<evidence type="ECO:0000313" key="4">
    <source>
        <dbReference type="Proteomes" id="UP001500298"/>
    </source>
</evidence>
<dbReference type="EMBL" id="BAABJX010000009">
    <property type="protein sequence ID" value="GAA4823285.1"/>
    <property type="molecule type" value="Genomic_DNA"/>
</dbReference>
<dbReference type="Pfam" id="PF13568">
    <property type="entry name" value="OMP_b-brl_2"/>
    <property type="match status" value="1"/>
</dbReference>
<dbReference type="RefSeq" id="WP_345368876.1">
    <property type="nucleotide sequence ID" value="NZ_BAABJX010000009.1"/>
</dbReference>
<keyword evidence="4" id="KW-1185">Reference proteome</keyword>
<proteinExistence type="predicted"/>
<evidence type="ECO:0000256" key="1">
    <source>
        <dbReference type="SAM" id="SignalP"/>
    </source>
</evidence>
<gene>
    <name evidence="3" type="ORF">GCM10023331_04670</name>
</gene>
<organism evidence="3 4">
    <name type="scientific">Algivirga pacifica</name>
    <dbReference type="NCBI Taxonomy" id="1162670"/>
    <lineage>
        <taxon>Bacteria</taxon>
        <taxon>Pseudomonadati</taxon>
        <taxon>Bacteroidota</taxon>
        <taxon>Cytophagia</taxon>
        <taxon>Cytophagales</taxon>
        <taxon>Flammeovirgaceae</taxon>
        <taxon>Algivirga</taxon>
    </lineage>
</organism>
<protein>
    <submittedName>
        <fullName evidence="3">Porin family protein</fullName>
    </submittedName>
</protein>
<dbReference type="InterPro" id="IPR025665">
    <property type="entry name" value="Beta-barrel_OMP_2"/>
</dbReference>
<accession>A0ABP9D1F3</accession>
<dbReference type="Proteomes" id="UP001500298">
    <property type="component" value="Unassembled WGS sequence"/>
</dbReference>
<feature type="chain" id="PRO_5045592307" evidence="1">
    <location>
        <begin position="20"/>
        <end position="206"/>
    </location>
</feature>
<feature type="signal peptide" evidence="1">
    <location>
        <begin position="1"/>
        <end position="19"/>
    </location>
</feature>